<accession>E7RG58</accession>
<protein>
    <submittedName>
        <fullName evidence="1">Uncharacterized protein</fullName>
    </submittedName>
</protein>
<comment type="caution">
    <text evidence="1">The sequence shown here is derived from an EMBL/GenBank/DDBJ whole genome shotgun (WGS) entry which is preliminary data.</text>
</comment>
<dbReference type="EMBL" id="AEPB01000025">
    <property type="protein sequence ID" value="EGA90065.1"/>
    <property type="molecule type" value="Genomic_DNA"/>
</dbReference>
<name>E7RG58_9BACL</name>
<gene>
    <name evidence="1" type="ORF">GPDM_07280</name>
</gene>
<reference evidence="1 2" key="1">
    <citation type="journal article" date="2011" name="J. Bacteriol.">
        <title>The Draft Genome of Planococcus donghaensis MPA1U2 Reveals Nonsporulation Pathways Controlled by a Conserved Spo0A Regulon.</title>
        <authorList>
            <person name="Pearson M.D."/>
            <person name="Noller H.F."/>
        </authorList>
    </citation>
    <scope>NUCLEOTIDE SEQUENCE [LARGE SCALE GENOMIC DNA]</scope>
    <source>
        <strain evidence="1 2">MPA1U2</strain>
    </source>
</reference>
<organism evidence="1 2">
    <name type="scientific">Planococcus donghaensis MPA1U2</name>
    <dbReference type="NCBI Taxonomy" id="933115"/>
    <lineage>
        <taxon>Bacteria</taxon>
        <taxon>Bacillati</taxon>
        <taxon>Bacillota</taxon>
        <taxon>Bacilli</taxon>
        <taxon>Bacillales</taxon>
        <taxon>Caryophanaceae</taxon>
        <taxon>Planococcus</taxon>
    </lineage>
</organism>
<evidence type="ECO:0000313" key="1">
    <source>
        <dbReference type="EMBL" id="EGA90065.1"/>
    </source>
</evidence>
<dbReference type="Proteomes" id="UP000003052">
    <property type="component" value="Unassembled WGS sequence"/>
</dbReference>
<proteinExistence type="predicted"/>
<dbReference type="AlphaFoldDB" id="E7RG58"/>
<evidence type="ECO:0000313" key="2">
    <source>
        <dbReference type="Proteomes" id="UP000003052"/>
    </source>
</evidence>
<sequence length="66" mass="7421">MIRVGRLLGGGICAVLEKYARCGECYARCWKNTRGREKLTRVPEKIRANEVPDAKRSHSKVEVACS</sequence>